<dbReference type="PANTHER" id="PTHR47662:SF1">
    <property type="entry name" value="RING-TYPE DOMAIN-CONTAINING PROTEIN"/>
    <property type="match status" value="1"/>
</dbReference>
<feature type="transmembrane region" description="Helical" evidence="2">
    <location>
        <begin position="7"/>
        <end position="30"/>
    </location>
</feature>
<keyword evidence="1" id="KW-0862">Zinc</keyword>
<dbReference type="InterPro" id="IPR001841">
    <property type="entry name" value="Znf_RING"/>
</dbReference>
<evidence type="ECO:0000313" key="5">
    <source>
        <dbReference type="Proteomes" id="UP001237642"/>
    </source>
</evidence>
<protein>
    <submittedName>
        <fullName evidence="4">RING-type domain-containing protein</fullName>
    </submittedName>
</protein>
<evidence type="ECO:0000256" key="1">
    <source>
        <dbReference type="PROSITE-ProRule" id="PRU00175"/>
    </source>
</evidence>
<keyword evidence="2" id="KW-1133">Transmembrane helix</keyword>
<comment type="caution">
    <text evidence="4">The sequence shown here is derived from an EMBL/GenBank/DDBJ whole genome shotgun (WGS) entry which is preliminary data.</text>
</comment>
<dbReference type="GO" id="GO:0008270">
    <property type="term" value="F:zinc ion binding"/>
    <property type="evidence" value="ECO:0007669"/>
    <property type="project" value="UniProtKB-KW"/>
</dbReference>
<dbReference type="Gene3D" id="3.30.40.10">
    <property type="entry name" value="Zinc/RING finger domain, C3HC4 (zinc finger)"/>
    <property type="match status" value="1"/>
</dbReference>
<reference evidence="4" key="1">
    <citation type="submission" date="2023-02" db="EMBL/GenBank/DDBJ databases">
        <title>Genome of toxic invasive species Heracleum sosnowskyi carries increased number of genes despite the absence of recent whole-genome duplications.</title>
        <authorList>
            <person name="Schelkunov M."/>
            <person name="Shtratnikova V."/>
            <person name="Makarenko M."/>
            <person name="Klepikova A."/>
            <person name="Omelchenko D."/>
            <person name="Novikova G."/>
            <person name="Obukhova E."/>
            <person name="Bogdanov V."/>
            <person name="Penin A."/>
            <person name="Logacheva M."/>
        </authorList>
    </citation>
    <scope>NUCLEOTIDE SEQUENCE</scope>
    <source>
        <strain evidence="4">Hsosn_3</strain>
        <tissue evidence="4">Leaf</tissue>
    </source>
</reference>
<proteinExistence type="predicted"/>
<keyword evidence="2" id="KW-0472">Membrane</keyword>
<keyword evidence="5" id="KW-1185">Reference proteome</keyword>
<dbReference type="Proteomes" id="UP001237642">
    <property type="component" value="Unassembled WGS sequence"/>
</dbReference>
<dbReference type="AlphaFoldDB" id="A0AAD8JGC5"/>
<dbReference type="PROSITE" id="PS50089">
    <property type="entry name" value="ZF_RING_2"/>
    <property type="match status" value="1"/>
</dbReference>
<sequence length="162" mass="19190">MANIFRFFLHLFNIMIIFVTVSFLALYLFFRSIPRILDFYRPITTVQFFQLVETKNPMSHYDSAILIDQSEECSVCLSTFENGQDIRKVKQCNHSFHKHCLDKWLRQDFPTCPLCRTSVLPERIVARYRRQRDDQVGLGSKEEILMLLSAVHRHFLTRSAIL</sequence>
<accession>A0AAD8JGC5</accession>
<evidence type="ECO:0000259" key="3">
    <source>
        <dbReference type="PROSITE" id="PS50089"/>
    </source>
</evidence>
<dbReference type="SMART" id="SM00184">
    <property type="entry name" value="RING"/>
    <property type="match status" value="1"/>
</dbReference>
<keyword evidence="2" id="KW-0812">Transmembrane</keyword>
<dbReference type="InterPro" id="IPR013083">
    <property type="entry name" value="Znf_RING/FYVE/PHD"/>
</dbReference>
<dbReference type="EMBL" id="JAUIZM010000001">
    <property type="protein sequence ID" value="KAK1403749.1"/>
    <property type="molecule type" value="Genomic_DNA"/>
</dbReference>
<gene>
    <name evidence="4" type="ORF">POM88_003354</name>
</gene>
<organism evidence="4 5">
    <name type="scientific">Heracleum sosnowskyi</name>
    <dbReference type="NCBI Taxonomy" id="360622"/>
    <lineage>
        <taxon>Eukaryota</taxon>
        <taxon>Viridiplantae</taxon>
        <taxon>Streptophyta</taxon>
        <taxon>Embryophyta</taxon>
        <taxon>Tracheophyta</taxon>
        <taxon>Spermatophyta</taxon>
        <taxon>Magnoliopsida</taxon>
        <taxon>eudicotyledons</taxon>
        <taxon>Gunneridae</taxon>
        <taxon>Pentapetalae</taxon>
        <taxon>asterids</taxon>
        <taxon>campanulids</taxon>
        <taxon>Apiales</taxon>
        <taxon>Apiaceae</taxon>
        <taxon>Apioideae</taxon>
        <taxon>apioid superclade</taxon>
        <taxon>Tordylieae</taxon>
        <taxon>Tordyliinae</taxon>
        <taxon>Heracleum</taxon>
    </lineage>
</organism>
<feature type="domain" description="RING-type" evidence="3">
    <location>
        <begin position="73"/>
        <end position="116"/>
    </location>
</feature>
<keyword evidence="1" id="KW-0479">Metal-binding</keyword>
<name>A0AAD8JGC5_9APIA</name>
<dbReference type="Pfam" id="PF13639">
    <property type="entry name" value="zf-RING_2"/>
    <property type="match status" value="1"/>
</dbReference>
<reference evidence="4" key="2">
    <citation type="submission" date="2023-05" db="EMBL/GenBank/DDBJ databases">
        <authorList>
            <person name="Schelkunov M.I."/>
        </authorList>
    </citation>
    <scope>NUCLEOTIDE SEQUENCE</scope>
    <source>
        <strain evidence="4">Hsosn_3</strain>
        <tissue evidence="4">Leaf</tissue>
    </source>
</reference>
<evidence type="ECO:0000256" key="2">
    <source>
        <dbReference type="SAM" id="Phobius"/>
    </source>
</evidence>
<dbReference type="SUPFAM" id="SSF57850">
    <property type="entry name" value="RING/U-box"/>
    <property type="match status" value="1"/>
</dbReference>
<evidence type="ECO:0000313" key="4">
    <source>
        <dbReference type="EMBL" id="KAK1403749.1"/>
    </source>
</evidence>
<keyword evidence="1" id="KW-0863">Zinc-finger</keyword>
<dbReference type="PANTHER" id="PTHR47662">
    <property type="entry name" value="RING-TYPE DOMAIN-CONTAINING PROTEIN"/>
    <property type="match status" value="1"/>
</dbReference>